<gene>
    <name evidence="2" type="ORF">NPIL_302501</name>
</gene>
<accession>A0A8X6K3P2</accession>
<dbReference type="EMBL" id="BMAW01093828">
    <property type="protein sequence ID" value="GFS62331.1"/>
    <property type="molecule type" value="Genomic_DNA"/>
</dbReference>
<evidence type="ECO:0000313" key="2">
    <source>
        <dbReference type="EMBL" id="GFS62331.1"/>
    </source>
</evidence>
<dbReference type="AlphaFoldDB" id="A0A8X6K3P2"/>
<organism evidence="2 3">
    <name type="scientific">Nephila pilipes</name>
    <name type="common">Giant wood spider</name>
    <name type="synonym">Nephila maculata</name>
    <dbReference type="NCBI Taxonomy" id="299642"/>
    <lineage>
        <taxon>Eukaryota</taxon>
        <taxon>Metazoa</taxon>
        <taxon>Ecdysozoa</taxon>
        <taxon>Arthropoda</taxon>
        <taxon>Chelicerata</taxon>
        <taxon>Arachnida</taxon>
        <taxon>Araneae</taxon>
        <taxon>Araneomorphae</taxon>
        <taxon>Entelegynae</taxon>
        <taxon>Araneoidea</taxon>
        <taxon>Nephilidae</taxon>
        <taxon>Nephila</taxon>
    </lineage>
</organism>
<name>A0A8X6K3P2_NEPPI</name>
<sequence length="84" mass="9424">MATQYPEPRNIPASLSQDSDDKTIYGFPTTPPPYTPLKPITVTKSKPNFNPPVVDITIPMIGRFERRALRIALEFGINKCSFKS</sequence>
<proteinExistence type="predicted"/>
<comment type="caution">
    <text evidence="2">The sequence shown here is derived from an EMBL/GenBank/DDBJ whole genome shotgun (WGS) entry which is preliminary data.</text>
</comment>
<keyword evidence="3" id="KW-1185">Reference proteome</keyword>
<evidence type="ECO:0000313" key="3">
    <source>
        <dbReference type="Proteomes" id="UP000887013"/>
    </source>
</evidence>
<protein>
    <submittedName>
        <fullName evidence="2">Uncharacterized protein</fullName>
    </submittedName>
</protein>
<feature type="region of interest" description="Disordered" evidence="1">
    <location>
        <begin position="1"/>
        <end position="31"/>
    </location>
</feature>
<evidence type="ECO:0000256" key="1">
    <source>
        <dbReference type="SAM" id="MobiDB-lite"/>
    </source>
</evidence>
<reference evidence="2" key="1">
    <citation type="submission" date="2020-08" db="EMBL/GenBank/DDBJ databases">
        <title>Multicomponent nature underlies the extraordinary mechanical properties of spider dragline silk.</title>
        <authorList>
            <person name="Kono N."/>
            <person name="Nakamura H."/>
            <person name="Mori M."/>
            <person name="Yoshida Y."/>
            <person name="Ohtoshi R."/>
            <person name="Malay A.D."/>
            <person name="Moran D.A.P."/>
            <person name="Tomita M."/>
            <person name="Numata K."/>
            <person name="Arakawa K."/>
        </authorList>
    </citation>
    <scope>NUCLEOTIDE SEQUENCE</scope>
</reference>
<dbReference type="Proteomes" id="UP000887013">
    <property type="component" value="Unassembled WGS sequence"/>
</dbReference>